<evidence type="ECO:0000259" key="7">
    <source>
        <dbReference type="PROSITE" id="PS50089"/>
    </source>
</evidence>
<evidence type="ECO:0000313" key="8">
    <source>
        <dbReference type="EMBL" id="KAK4146273.1"/>
    </source>
</evidence>
<evidence type="ECO:0000256" key="4">
    <source>
        <dbReference type="PROSITE-ProRule" id="PRU00175"/>
    </source>
</evidence>
<dbReference type="SMART" id="SM00249">
    <property type="entry name" value="PHD"/>
    <property type="match status" value="1"/>
</dbReference>
<feature type="compositionally biased region" description="Low complexity" evidence="5">
    <location>
        <begin position="580"/>
        <end position="595"/>
    </location>
</feature>
<name>A0AAN6ZQ80_9PEZI</name>
<evidence type="ECO:0000313" key="9">
    <source>
        <dbReference type="Proteomes" id="UP001302676"/>
    </source>
</evidence>
<dbReference type="InterPro" id="IPR001965">
    <property type="entry name" value="Znf_PHD"/>
</dbReference>
<dbReference type="Pfam" id="PF00628">
    <property type="entry name" value="PHD"/>
    <property type="match status" value="1"/>
</dbReference>
<evidence type="ECO:0000256" key="3">
    <source>
        <dbReference type="ARBA" id="ARBA00022833"/>
    </source>
</evidence>
<dbReference type="AlphaFoldDB" id="A0AAN6ZQ80"/>
<reference evidence="8" key="1">
    <citation type="journal article" date="2023" name="Mol. Phylogenet. Evol.">
        <title>Genome-scale phylogeny and comparative genomics of the fungal order Sordariales.</title>
        <authorList>
            <person name="Hensen N."/>
            <person name="Bonometti L."/>
            <person name="Westerberg I."/>
            <person name="Brannstrom I.O."/>
            <person name="Guillou S."/>
            <person name="Cros-Aarteil S."/>
            <person name="Calhoun S."/>
            <person name="Haridas S."/>
            <person name="Kuo A."/>
            <person name="Mondo S."/>
            <person name="Pangilinan J."/>
            <person name="Riley R."/>
            <person name="LaButti K."/>
            <person name="Andreopoulos B."/>
            <person name="Lipzen A."/>
            <person name="Chen C."/>
            <person name="Yan M."/>
            <person name="Daum C."/>
            <person name="Ng V."/>
            <person name="Clum A."/>
            <person name="Steindorff A."/>
            <person name="Ohm R.A."/>
            <person name="Martin F."/>
            <person name="Silar P."/>
            <person name="Natvig D.O."/>
            <person name="Lalanne C."/>
            <person name="Gautier V."/>
            <person name="Ament-Velasquez S.L."/>
            <person name="Kruys A."/>
            <person name="Hutchinson M.I."/>
            <person name="Powell A.J."/>
            <person name="Barry K."/>
            <person name="Miller A.N."/>
            <person name="Grigoriev I.V."/>
            <person name="Debuchy R."/>
            <person name="Gladieux P."/>
            <person name="Hiltunen Thoren M."/>
            <person name="Johannesson H."/>
        </authorList>
    </citation>
    <scope>NUCLEOTIDE SEQUENCE</scope>
    <source>
        <strain evidence="8">CBS 141.50</strain>
    </source>
</reference>
<keyword evidence="3" id="KW-0862">Zinc</keyword>
<dbReference type="SUPFAM" id="SSF57903">
    <property type="entry name" value="FYVE/PHD zinc finger"/>
    <property type="match status" value="1"/>
</dbReference>
<dbReference type="GeneID" id="87822259"/>
<dbReference type="InterPro" id="IPR019787">
    <property type="entry name" value="Znf_PHD-finger"/>
</dbReference>
<keyword evidence="9" id="KW-1185">Reference proteome</keyword>
<dbReference type="InterPro" id="IPR011011">
    <property type="entry name" value="Znf_FYVE_PHD"/>
</dbReference>
<dbReference type="InterPro" id="IPR019786">
    <property type="entry name" value="Zinc_finger_PHD-type_CS"/>
</dbReference>
<evidence type="ECO:0000256" key="5">
    <source>
        <dbReference type="SAM" id="MobiDB-lite"/>
    </source>
</evidence>
<dbReference type="SMART" id="SM00184">
    <property type="entry name" value="RING"/>
    <property type="match status" value="2"/>
</dbReference>
<keyword evidence="1" id="KW-0479">Metal-binding</keyword>
<dbReference type="RefSeq" id="XP_062639644.1">
    <property type="nucleotide sequence ID" value="XM_062785646.1"/>
</dbReference>
<evidence type="ECO:0000256" key="2">
    <source>
        <dbReference type="ARBA" id="ARBA00022771"/>
    </source>
</evidence>
<evidence type="ECO:0008006" key="10">
    <source>
        <dbReference type="Google" id="ProtNLM"/>
    </source>
</evidence>
<keyword evidence="2 4" id="KW-0863">Zinc-finger</keyword>
<comment type="caution">
    <text evidence="8">The sequence shown here is derived from an EMBL/GenBank/DDBJ whole genome shotgun (WGS) entry which is preliminary data.</text>
</comment>
<dbReference type="PANTHER" id="PTHR12618">
    <property type="entry name" value="PHD AND RING FINGER DOMAIN-CONTAINING PROTEIN 1"/>
    <property type="match status" value="1"/>
</dbReference>
<dbReference type="GO" id="GO:0008270">
    <property type="term" value="F:zinc ion binding"/>
    <property type="evidence" value="ECO:0007669"/>
    <property type="project" value="UniProtKB-KW"/>
</dbReference>
<dbReference type="PROSITE" id="PS50016">
    <property type="entry name" value="ZF_PHD_2"/>
    <property type="match status" value="1"/>
</dbReference>
<dbReference type="Pfam" id="PF13639">
    <property type="entry name" value="zf-RING_2"/>
    <property type="match status" value="1"/>
</dbReference>
<feature type="compositionally biased region" description="Low complexity" evidence="5">
    <location>
        <begin position="621"/>
        <end position="643"/>
    </location>
</feature>
<dbReference type="CDD" id="cd15545">
    <property type="entry name" value="PHD_BAZ2A_like"/>
    <property type="match status" value="1"/>
</dbReference>
<dbReference type="InterPro" id="IPR013083">
    <property type="entry name" value="Znf_RING/FYVE/PHD"/>
</dbReference>
<feature type="compositionally biased region" description="Polar residues" evidence="5">
    <location>
        <begin position="507"/>
        <end position="517"/>
    </location>
</feature>
<dbReference type="Gene3D" id="3.30.40.10">
    <property type="entry name" value="Zinc/RING finger domain, C3HC4 (zinc finger)"/>
    <property type="match status" value="2"/>
</dbReference>
<organism evidence="8 9">
    <name type="scientific">Dichotomopilus funicola</name>
    <dbReference type="NCBI Taxonomy" id="1934379"/>
    <lineage>
        <taxon>Eukaryota</taxon>
        <taxon>Fungi</taxon>
        <taxon>Dikarya</taxon>
        <taxon>Ascomycota</taxon>
        <taxon>Pezizomycotina</taxon>
        <taxon>Sordariomycetes</taxon>
        <taxon>Sordariomycetidae</taxon>
        <taxon>Sordariales</taxon>
        <taxon>Chaetomiaceae</taxon>
        <taxon>Dichotomopilus</taxon>
    </lineage>
</organism>
<dbReference type="InterPro" id="IPR047157">
    <property type="entry name" value="PHRF1/Atg35"/>
</dbReference>
<dbReference type="Proteomes" id="UP001302676">
    <property type="component" value="Unassembled WGS sequence"/>
</dbReference>
<dbReference type="PROSITE" id="PS01359">
    <property type="entry name" value="ZF_PHD_1"/>
    <property type="match status" value="1"/>
</dbReference>
<feature type="region of interest" description="Disordered" evidence="5">
    <location>
        <begin position="361"/>
        <end position="661"/>
    </location>
</feature>
<feature type="compositionally biased region" description="Low complexity" evidence="5">
    <location>
        <begin position="406"/>
        <end position="449"/>
    </location>
</feature>
<dbReference type="EMBL" id="MU853562">
    <property type="protein sequence ID" value="KAK4146273.1"/>
    <property type="molecule type" value="Genomic_DNA"/>
</dbReference>
<dbReference type="PROSITE" id="PS50089">
    <property type="entry name" value="ZF_RING_2"/>
    <property type="match status" value="1"/>
</dbReference>
<dbReference type="PANTHER" id="PTHR12618:SF20">
    <property type="entry name" value="PHD AND RING FINGER DOMAIN-CONTAINING PROTEIN 1"/>
    <property type="match status" value="1"/>
</dbReference>
<protein>
    <recommendedName>
        <fullName evidence="10">PHD and RING finger domain-containing protein</fullName>
    </recommendedName>
</protein>
<dbReference type="SUPFAM" id="SSF57850">
    <property type="entry name" value="RING/U-box"/>
    <property type="match status" value="1"/>
</dbReference>
<feature type="region of interest" description="Disordered" evidence="5">
    <location>
        <begin position="18"/>
        <end position="58"/>
    </location>
</feature>
<accession>A0AAN6ZQ80</accession>
<evidence type="ECO:0000256" key="1">
    <source>
        <dbReference type="ARBA" id="ARBA00022723"/>
    </source>
</evidence>
<sequence length="745" mass="83565">MADQCIVCLEPLDVEASALPTPLAPAEQQQQQQQQHPEHQQQQEQQPQQPPQSPTVKHEHLAIADAETLAGKQALGDANNGLVHGDNHEDVAKIDVCGHMLHDSCLREWTEKANSCPICRQAFHNVTVYDKIGGKTLSTRKVEDKRQAPVVPEYDPREWMEEFTEQADVPGRRCPVCNSSGDEETLLLCDGCDAAYHTYCVELDEVPRGPWFCMECEHALGPDIMQPVDNVPSRDGGFMSRGYYFPRTQASMRRARQRARSDEWQGAWGRITGRVWDALELDLDYQDEEDSAVFEGLQRSRQLRERERDEHQRWQQRLNIAARLGARDVFLNNIPRWVNQQQPQPNPPSREERLAWGALEKAREMESRKRKSRSATAEPSEEPHHEPERKLKRPRTRRLLPQNGESSSSAARDSALSSSTSTSRQQQQQPHPHHQQQQNQHQPQNGSSSRTAEAPPSFLSSLLKEVEMSTPSDEDSLVQMFGPIPGVNDAPSPAHSHGSTTPPPPNRATSPVMTLSSHIAPIYASPSYTPTRGLSLDTAEESRSSSPQRGRPRGPSRDTAQSSPDNSDSEHHHRGRRQRPQQQQRPRPSAASAAATAAINRHGPLEIRQPQPQRAPGGILSSSTSRSRSRPQSTSPTRNHANPNPNPNPHPHPHPHSHALPLEMKESISKIVRGALKPHWHSKQLTAEQYETINRDISRKIYEEVKAREPARNDAVGEAVDENVQKGWERLATREVARAVASLKA</sequence>
<reference evidence="8" key="2">
    <citation type="submission" date="2023-05" db="EMBL/GenBank/DDBJ databases">
        <authorList>
            <consortium name="Lawrence Berkeley National Laboratory"/>
            <person name="Steindorff A."/>
            <person name="Hensen N."/>
            <person name="Bonometti L."/>
            <person name="Westerberg I."/>
            <person name="Brannstrom I.O."/>
            <person name="Guillou S."/>
            <person name="Cros-Aarteil S."/>
            <person name="Calhoun S."/>
            <person name="Haridas S."/>
            <person name="Kuo A."/>
            <person name="Mondo S."/>
            <person name="Pangilinan J."/>
            <person name="Riley R."/>
            <person name="Labutti K."/>
            <person name="Andreopoulos B."/>
            <person name="Lipzen A."/>
            <person name="Chen C."/>
            <person name="Yanf M."/>
            <person name="Daum C."/>
            <person name="Ng V."/>
            <person name="Clum A."/>
            <person name="Ohm R."/>
            <person name="Martin F."/>
            <person name="Silar P."/>
            <person name="Natvig D."/>
            <person name="Lalanne C."/>
            <person name="Gautier V."/>
            <person name="Ament-Velasquez S.L."/>
            <person name="Kruys A."/>
            <person name="Hutchinson M.I."/>
            <person name="Powell A.J."/>
            <person name="Barry K."/>
            <person name="Miller A.N."/>
            <person name="Grigoriev I.V."/>
            <person name="Debuchy R."/>
            <person name="Gladieux P."/>
            <person name="Thoren M.H."/>
            <person name="Johannesson H."/>
        </authorList>
    </citation>
    <scope>NUCLEOTIDE SEQUENCE</scope>
    <source>
        <strain evidence="8">CBS 141.50</strain>
    </source>
</reference>
<proteinExistence type="predicted"/>
<evidence type="ECO:0000259" key="6">
    <source>
        <dbReference type="PROSITE" id="PS50016"/>
    </source>
</evidence>
<gene>
    <name evidence="8" type="ORF">C8A04DRAFT_9831</name>
</gene>
<feature type="domain" description="PHD-type" evidence="6">
    <location>
        <begin position="171"/>
        <end position="219"/>
    </location>
</feature>
<dbReference type="InterPro" id="IPR001841">
    <property type="entry name" value="Znf_RING"/>
</dbReference>
<feature type="domain" description="RING-type" evidence="7">
    <location>
        <begin position="97"/>
        <end position="120"/>
    </location>
</feature>